<dbReference type="OrthoDB" id="4413026at2759"/>
<dbReference type="PANTHER" id="PTHR45527">
    <property type="entry name" value="NONRIBOSOMAL PEPTIDE SYNTHETASE"/>
    <property type="match status" value="1"/>
</dbReference>
<proteinExistence type="predicted"/>
<comment type="caution">
    <text evidence="1">The sequence shown here is derived from an EMBL/GenBank/DDBJ whole genome shotgun (WGS) entry which is preliminary data.</text>
</comment>
<protein>
    <submittedName>
        <fullName evidence="1">Lysergyl peptide synthetase subunit 1</fullName>
    </submittedName>
</protein>
<dbReference type="GO" id="GO:0044550">
    <property type="term" value="P:secondary metabolite biosynthetic process"/>
    <property type="evidence" value="ECO:0007669"/>
    <property type="project" value="TreeGrafter"/>
</dbReference>
<dbReference type="PANTHER" id="PTHR45527:SF1">
    <property type="entry name" value="FATTY ACID SYNTHASE"/>
    <property type="match status" value="1"/>
</dbReference>
<dbReference type="GO" id="GO:0005737">
    <property type="term" value="C:cytoplasm"/>
    <property type="evidence" value="ECO:0007669"/>
    <property type="project" value="TreeGrafter"/>
</dbReference>
<dbReference type="GO" id="GO:0031177">
    <property type="term" value="F:phosphopantetheine binding"/>
    <property type="evidence" value="ECO:0007669"/>
    <property type="project" value="TreeGrafter"/>
</dbReference>
<reference evidence="1 2" key="1">
    <citation type="submission" date="2020-01" db="EMBL/GenBank/DDBJ databases">
        <title>Aspergillus terreus IFO 6365 whole genome shotgun sequence.</title>
        <authorList>
            <person name="Kanamasa S."/>
            <person name="Takahashi H."/>
        </authorList>
    </citation>
    <scope>NUCLEOTIDE SEQUENCE [LARGE SCALE GENOMIC DNA]</scope>
    <source>
        <strain evidence="1 2">IFO 6365</strain>
    </source>
</reference>
<keyword evidence="2" id="KW-1185">Reference proteome</keyword>
<evidence type="ECO:0000313" key="2">
    <source>
        <dbReference type="Proteomes" id="UP000452235"/>
    </source>
</evidence>
<name>A0A5M3Z183_ASPTE</name>
<dbReference type="VEuPathDB" id="FungiDB:ATEG_05260"/>
<dbReference type="Proteomes" id="UP000452235">
    <property type="component" value="Unassembled WGS sequence"/>
</dbReference>
<dbReference type="InterPro" id="IPR001242">
    <property type="entry name" value="Condensation_dom"/>
</dbReference>
<dbReference type="SUPFAM" id="SSF52777">
    <property type="entry name" value="CoA-dependent acyltransferases"/>
    <property type="match status" value="1"/>
</dbReference>
<organism evidence="1 2">
    <name type="scientific">Aspergillus terreus</name>
    <dbReference type="NCBI Taxonomy" id="33178"/>
    <lineage>
        <taxon>Eukaryota</taxon>
        <taxon>Fungi</taxon>
        <taxon>Dikarya</taxon>
        <taxon>Ascomycota</taxon>
        <taxon>Pezizomycotina</taxon>
        <taxon>Eurotiomycetes</taxon>
        <taxon>Eurotiomycetidae</taxon>
        <taxon>Eurotiales</taxon>
        <taxon>Aspergillaceae</taxon>
        <taxon>Aspergillus</taxon>
        <taxon>Aspergillus subgen. Circumdati</taxon>
    </lineage>
</organism>
<dbReference type="GO" id="GO:0003824">
    <property type="term" value="F:catalytic activity"/>
    <property type="evidence" value="ECO:0007669"/>
    <property type="project" value="InterPro"/>
</dbReference>
<dbReference type="GO" id="GO:0043041">
    <property type="term" value="P:amino acid activation for nonribosomal peptide biosynthetic process"/>
    <property type="evidence" value="ECO:0007669"/>
    <property type="project" value="TreeGrafter"/>
</dbReference>
<dbReference type="EMBL" id="BLJY01000005">
    <property type="protein sequence ID" value="GFF16132.1"/>
    <property type="molecule type" value="Genomic_DNA"/>
</dbReference>
<sequence>MRTQSEYWKKYLAGSKPCLLPPLTPKDQQDTPKKQTTAIALDRDREIRRFCHQHGVSPLTVFQLAWAFVLSRYAATDDAVFGYRENAAFDGSLVLKEESIFRVRFPLEASVLGTLHLNGSRSPRHRAFQTGAIPATMRLAGYKGQRLFNTFLYLEPAGDGITSGDGAGPFAAPSYPTQTDIDGQYDVVVKISVAEDVTACSVVYSSALLGDAQARHLALTFGRVLEAILAHGDGCTDELDLLAHASGAFAVDASLGGCVCEHKSIPERRVENTWDGEARYQKLQGMSV</sequence>
<dbReference type="Pfam" id="PF00668">
    <property type="entry name" value="Condensation"/>
    <property type="match status" value="1"/>
</dbReference>
<gene>
    <name evidence="1" type="ORF">ATEIFO6365_0005032200</name>
</gene>
<evidence type="ECO:0000313" key="1">
    <source>
        <dbReference type="EMBL" id="GFF16132.1"/>
    </source>
</evidence>
<accession>A0A5M3Z183</accession>
<dbReference type="Gene3D" id="3.30.559.30">
    <property type="entry name" value="Nonribosomal peptide synthetase, condensation domain"/>
    <property type="match status" value="1"/>
</dbReference>
<dbReference type="AlphaFoldDB" id="A0A5M3Z183"/>